<comment type="caution">
    <text evidence="2">The sequence shown here is derived from an EMBL/GenBank/DDBJ whole genome shotgun (WGS) entry which is preliminary data.</text>
</comment>
<accession>A0AA40FRX6</accession>
<dbReference type="AlphaFoldDB" id="A0AA40FRX6"/>
<protein>
    <submittedName>
        <fullName evidence="2">Uncharacterized protein</fullName>
    </submittedName>
</protein>
<dbReference type="Proteomes" id="UP001177670">
    <property type="component" value="Unassembled WGS sequence"/>
</dbReference>
<keyword evidence="3" id="KW-1185">Reference proteome</keyword>
<feature type="region of interest" description="Disordered" evidence="1">
    <location>
        <begin position="115"/>
        <end position="137"/>
    </location>
</feature>
<gene>
    <name evidence="2" type="ORF">K0M31_008554</name>
</gene>
<evidence type="ECO:0000256" key="1">
    <source>
        <dbReference type="SAM" id="MobiDB-lite"/>
    </source>
</evidence>
<name>A0AA40FRX6_9HYME</name>
<dbReference type="EMBL" id="JAHYIQ010000020">
    <property type="protein sequence ID" value="KAK1123869.1"/>
    <property type="molecule type" value="Genomic_DNA"/>
</dbReference>
<proteinExistence type="predicted"/>
<evidence type="ECO:0000313" key="3">
    <source>
        <dbReference type="Proteomes" id="UP001177670"/>
    </source>
</evidence>
<sequence>MNTRRDYSDAGGFLAANYDKQQQQQQNEYITSNNEILGSSHSIEIPQTPRLLNQTSHENYMTAETAHIHNSLPGFDSKKLKFQADKIPSSLLLDGERRNKNISEQNNSGIYSVTTTRAPREEKGREPAAGTLSGRRGCNGEHESLVLQFDLDDIGQLVRLQPHKREDSRIVGSFDRGARRNTFRGYRQTWTVRTKSQQADLRLRLESVRLPHQLHPELGEPEFFEAS</sequence>
<evidence type="ECO:0000313" key="2">
    <source>
        <dbReference type="EMBL" id="KAK1123869.1"/>
    </source>
</evidence>
<organism evidence="2 3">
    <name type="scientific">Melipona bicolor</name>
    <dbReference type="NCBI Taxonomy" id="60889"/>
    <lineage>
        <taxon>Eukaryota</taxon>
        <taxon>Metazoa</taxon>
        <taxon>Ecdysozoa</taxon>
        <taxon>Arthropoda</taxon>
        <taxon>Hexapoda</taxon>
        <taxon>Insecta</taxon>
        <taxon>Pterygota</taxon>
        <taxon>Neoptera</taxon>
        <taxon>Endopterygota</taxon>
        <taxon>Hymenoptera</taxon>
        <taxon>Apocrita</taxon>
        <taxon>Aculeata</taxon>
        <taxon>Apoidea</taxon>
        <taxon>Anthophila</taxon>
        <taxon>Apidae</taxon>
        <taxon>Melipona</taxon>
    </lineage>
</organism>
<reference evidence="2" key="1">
    <citation type="submission" date="2021-10" db="EMBL/GenBank/DDBJ databases">
        <title>Melipona bicolor Genome sequencing and assembly.</title>
        <authorList>
            <person name="Araujo N.S."/>
            <person name="Arias M.C."/>
        </authorList>
    </citation>
    <scope>NUCLEOTIDE SEQUENCE</scope>
    <source>
        <strain evidence="2">USP_2M_L1-L4_2017</strain>
        <tissue evidence="2">Whole body</tissue>
    </source>
</reference>